<dbReference type="SUPFAM" id="SSF53927">
    <property type="entry name" value="Cytidine deaminase-like"/>
    <property type="match status" value="1"/>
</dbReference>
<dbReference type="SUPFAM" id="SSF54001">
    <property type="entry name" value="Cysteine proteinases"/>
    <property type="match status" value="1"/>
</dbReference>
<dbReference type="InterPro" id="IPR024072">
    <property type="entry name" value="DHFR-like_dom_sf"/>
</dbReference>
<dbReference type="InterPro" id="IPR012816">
    <property type="entry name" value="NADAR"/>
</dbReference>
<dbReference type="GO" id="GO:0008703">
    <property type="term" value="F:5-amino-6-(5-phosphoribosylamino)uracil reductase activity"/>
    <property type="evidence" value="ECO:0007669"/>
    <property type="project" value="UniProtKB-EC"/>
</dbReference>
<evidence type="ECO:0000256" key="1">
    <source>
        <dbReference type="ARBA" id="ARBA00004910"/>
    </source>
</evidence>
<dbReference type="PROSITE" id="PS00639">
    <property type="entry name" value="THIOL_PROTEASE_HIS"/>
    <property type="match status" value="1"/>
</dbReference>
<feature type="region of interest" description="Disordered" evidence="5">
    <location>
        <begin position="466"/>
        <end position="507"/>
    </location>
</feature>
<dbReference type="InterPro" id="IPR004794">
    <property type="entry name" value="Eubact_RibD"/>
</dbReference>
<dbReference type="InterPro" id="IPR050765">
    <property type="entry name" value="Riboflavin_Biosynth_HTPR"/>
</dbReference>
<name>A0A2P6TT69_CHLSO</name>
<reference evidence="8 9" key="1">
    <citation type="journal article" date="2018" name="Plant J.">
        <title>Genome sequences of Chlorella sorokiniana UTEX 1602 and Micractinium conductrix SAG 241.80: implications to maltose excretion by a green alga.</title>
        <authorList>
            <person name="Arriola M.B."/>
            <person name="Velmurugan N."/>
            <person name="Zhang Y."/>
            <person name="Plunkett M.H."/>
            <person name="Hondzo H."/>
            <person name="Barney B.M."/>
        </authorList>
    </citation>
    <scope>NUCLEOTIDE SEQUENCE [LARGE SCALE GENOMIC DNA]</scope>
    <source>
        <strain evidence="9">UTEX 1602</strain>
    </source>
</reference>
<dbReference type="InterPro" id="IPR011549">
    <property type="entry name" value="RibD_C"/>
</dbReference>
<dbReference type="GO" id="GO:0050661">
    <property type="term" value="F:NADP binding"/>
    <property type="evidence" value="ECO:0007669"/>
    <property type="project" value="InterPro"/>
</dbReference>
<dbReference type="InterPro" id="IPR038765">
    <property type="entry name" value="Papain-like_cys_pep_sf"/>
</dbReference>
<dbReference type="Pfam" id="PF01872">
    <property type="entry name" value="RibD_C"/>
    <property type="match status" value="1"/>
</dbReference>
<dbReference type="GO" id="GO:0008234">
    <property type="term" value="F:cysteine-type peptidase activity"/>
    <property type="evidence" value="ECO:0007669"/>
    <property type="project" value="InterPro"/>
</dbReference>
<dbReference type="NCBIfam" id="TIGR00326">
    <property type="entry name" value="eubact_ribD"/>
    <property type="match status" value="1"/>
</dbReference>
<dbReference type="PANTHER" id="PTHR38011:SF7">
    <property type="entry name" value="2,5-DIAMINO-6-RIBOSYLAMINO-4(3H)-PYRIMIDINONE 5'-PHOSPHATE REDUCTASE"/>
    <property type="match status" value="1"/>
</dbReference>
<dbReference type="GO" id="GO:0008835">
    <property type="term" value="F:diaminohydroxyphosphoribosylaminopyrimidine deaminase activity"/>
    <property type="evidence" value="ECO:0007669"/>
    <property type="project" value="InterPro"/>
</dbReference>
<proteinExistence type="predicted"/>
<evidence type="ECO:0000256" key="4">
    <source>
        <dbReference type="ARBA" id="ARBA00023002"/>
    </source>
</evidence>
<dbReference type="STRING" id="3076.A0A2P6TT69"/>
<dbReference type="InterPro" id="IPR037238">
    <property type="entry name" value="YbiA-like_sf"/>
</dbReference>
<dbReference type="Gene3D" id="3.40.140.10">
    <property type="entry name" value="Cytidine Deaminase, domain 2"/>
    <property type="match status" value="1"/>
</dbReference>
<dbReference type="InterPro" id="IPR000668">
    <property type="entry name" value="Peptidase_C1A_C"/>
</dbReference>
<keyword evidence="3" id="KW-0521">NADP</keyword>
<dbReference type="InterPro" id="IPR002734">
    <property type="entry name" value="RibDG_C"/>
</dbReference>
<keyword evidence="9" id="KW-1185">Reference proteome</keyword>
<sequence length="1573" mass="162165">MHHDELDALDLRHLQRAAELSQQPIGQTQPHPYAGCVLVGPQGQRLAEASQWAQGTEPPECQVIRAAGEAARGGTAYLNLECGDCHGEPAAVDALVAAGVAHVVVGLRHPLPHLRGAAIAQLRAAGVTVQVLGEAPCSATPAEAEAALDACLAANEALLHRAVCRRPLGLLKYAMTLDGKIATHTGHSAWVSSPASREHVFETRARSDAVIVGGCTVRRDNPRLTTRRDGGHQPARIVMSRTLDLPEEANLWDVSDAPTIVATQRGARLDFQARLRAKGVEVLEFDFLTPDAVARYCYDRGYLQCLWECGGTLAAPAIAGGAIHKTMAFVAPKLIGGTRAPTPVGDLGFVEMTQALQLAEVQWQQCGPDLMLTGYMPQSGGLRALAAAAGAADAGQEASSSGGSLAAAVVLPAGSSSSTGGMAADAAAAGGTARHPGARLESPGVAEFYKAWDRYGCLSNFSPHPISMPEGPMTPERLQQQHAASSSTQQGQQQQAGSSSSGQQQQVWASTEHYYQAQKFAGVSHPDAAALVQGIAAAASPEEAARLGRRAQRQRPDLVRPDWEASKVAAMLGALRAKFAAHPGPRRMLLATARNCGGRGCDASGGRVGPLSAVDERASAAGGLELVESSPHDFFWGRGYDGSGANMLGKLLMQAAGARKLLAQSQQTLTGRAIVLAVDTKGRQTSQRLLAVQTPSGQRVHVQANAAQLHGVASGMQVQVMGAWQQQARPTVAAAAAVAAAAPTSGSFVAASISASGAKFAAPQVTVAAAGPTVAAAAKPAVAMSSNQLVTPDISTIFIPIAFKQASGAACAGTSLPKFSTAAVRKAVFAELNPAGPTVGGTFAKCSNQRSLLTQANSRVAEVVSLPCSGTSNGVAWATNKCDFDDFNGWSDAADAALAARGIDLSQYKYRVYLLPPTTTCAWVGLGYEGCDGSFACRAWITGDFWTSPQPIAHELGHNLYMAHAGAANADGSFDEYGDSTCVMGHCCDTRCPNTPHAWQMGWVSLQQLDGTSLKAGQTVTAVVAAQASLTAANTATRSAGLRITPSWSAGAQPIFVGYRTRAAGSGDATLPADQAGKVHLYTSAISNTYDPQPTDWKAQLAAGGSWSAAGLVVRVKAAGPTSATVTVCRRAGAETLASCQAGLDNDCNGRVGSADAACATLLAKAAAAAKAKAAAAKAKAAAAKAKAAAAAKAKAKASPAPNAAVGLASAARTGGRPQLRNFASAAQAATAAAAMKQMDRKVLFSEWRAENAKAYASPAQEAAAFAAFNAAVDDVIAHNTRPGAKFFKGLTATADLTWEQFAATRLMRPANGDALTAQAAAGATQVDTVPAPKPGRKLAQTVPAKWDWRALGKVTPIKNQGSCGSCWAFAAVAALESKALITGTKFSGDLSEQQMVDCVNTAAGYSSYGCNGGASTDVLRYVKAFRATTEADYAYTGITGTKCLEPSTSAAAAGSITVGGYKVLTKDRATIQAAVASGGPVIIYFSVQSSFYRYSGGIYPASSCSGTAVNHAMVVVGYDFTGPTPYWIVRNSWGNLWGTQGGYAFIEATADSVGTCKMYSGLIQPLATTAKP</sequence>
<gene>
    <name evidence="8" type="ORF">C2E21_4077</name>
</gene>
<dbReference type="UniPathway" id="UPA00275">
    <property type="reaction ID" value="UER00402"/>
</dbReference>
<dbReference type="SUPFAM" id="SSF143990">
    <property type="entry name" value="YbiA-like"/>
    <property type="match status" value="2"/>
</dbReference>
<dbReference type="OrthoDB" id="206452at2759"/>
<dbReference type="SUPFAM" id="SSF53597">
    <property type="entry name" value="Dihydrofolate reductase-like"/>
    <property type="match status" value="1"/>
</dbReference>
<comment type="caution">
    <text evidence="8">The sequence shown here is derived from an EMBL/GenBank/DDBJ whole genome shotgun (WGS) entry which is preliminary data.</text>
</comment>
<feature type="domain" description="Peptidase C1A papain C-terminal" evidence="6">
    <location>
        <begin position="1343"/>
        <end position="1567"/>
    </location>
</feature>
<dbReference type="CDD" id="cd02248">
    <property type="entry name" value="Peptidase_C1A"/>
    <property type="match status" value="1"/>
</dbReference>
<comment type="pathway">
    <text evidence="1">Cofactor biosynthesis; riboflavin biosynthesis; 5-amino-6-(D-ribitylamino)uracil from GTP: step 3/4.</text>
</comment>
<protein>
    <recommendedName>
        <fullName evidence="2">5-amino-6-(5-phosphoribosylamino)uracil reductase</fullName>
        <ecNumber evidence="2">1.1.1.193</ecNumber>
    </recommendedName>
</protein>
<evidence type="ECO:0000259" key="7">
    <source>
        <dbReference type="SMART" id="SM00848"/>
    </source>
</evidence>
<dbReference type="InterPro" id="IPR025660">
    <property type="entry name" value="Pept_his_AS"/>
</dbReference>
<dbReference type="Gene3D" id="3.90.70.10">
    <property type="entry name" value="Cysteine proteinases"/>
    <property type="match status" value="1"/>
</dbReference>
<evidence type="ECO:0000259" key="6">
    <source>
        <dbReference type="SMART" id="SM00645"/>
    </source>
</evidence>
<dbReference type="InterPro" id="IPR000169">
    <property type="entry name" value="Pept_cys_AS"/>
</dbReference>
<dbReference type="EMBL" id="LHPG02000007">
    <property type="protein sequence ID" value="PRW57243.1"/>
    <property type="molecule type" value="Genomic_DNA"/>
</dbReference>
<dbReference type="SUPFAM" id="SSF55486">
    <property type="entry name" value="Metalloproteases ('zincins'), catalytic domain"/>
    <property type="match status" value="1"/>
</dbReference>
<dbReference type="EC" id="1.1.1.193" evidence="2"/>
<dbReference type="NCBIfam" id="TIGR00227">
    <property type="entry name" value="ribD_Cterm"/>
    <property type="match status" value="1"/>
</dbReference>
<dbReference type="SMART" id="SM00645">
    <property type="entry name" value="Pept_C1"/>
    <property type="match status" value="1"/>
</dbReference>
<dbReference type="GO" id="GO:0009231">
    <property type="term" value="P:riboflavin biosynthetic process"/>
    <property type="evidence" value="ECO:0007669"/>
    <property type="project" value="UniProtKB-UniPathway"/>
</dbReference>
<evidence type="ECO:0000256" key="3">
    <source>
        <dbReference type="ARBA" id="ARBA00022857"/>
    </source>
</evidence>
<dbReference type="InterPro" id="IPR013201">
    <property type="entry name" value="Prot_inhib_I29"/>
</dbReference>
<organism evidence="8 9">
    <name type="scientific">Chlorella sorokiniana</name>
    <name type="common">Freshwater green alga</name>
    <dbReference type="NCBI Taxonomy" id="3076"/>
    <lineage>
        <taxon>Eukaryota</taxon>
        <taxon>Viridiplantae</taxon>
        <taxon>Chlorophyta</taxon>
        <taxon>core chlorophytes</taxon>
        <taxon>Trebouxiophyceae</taxon>
        <taxon>Chlorellales</taxon>
        <taxon>Chlorellaceae</taxon>
        <taxon>Chlorella clade</taxon>
        <taxon>Chlorella</taxon>
    </lineage>
</organism>
<dbReference type="PANTHER" id="PTHR38011">
    <property type="entry name" value="DIHYDROFOLATE REDUCTASE FAMILY PROTEIN (AFU_ORTHOLOGUE AFUA_8G06820)"/>
    <property type="match status" value="1"/>
</dbReference>
<dbReference type="Pfam" id="PF08246">
    <property type="entry name" value="Inhibitor_I29"/>
    <property type="match status" value="1"/>
</dbReference>
<dbReference type="PROSITE" id="PS00139">
    <property type="entry name" value="THIOL_PROTEASE_CYS"/>
    <property type="match status" value="1"/>
</dbReference>
<dbReference type="GO" id="GO:0006508">
    <property type="term" value="P:proteolysis"/>
    <property type="evidence" value="ECO:0007669"/>
    <property type="project" value="InterPro"/>
</dbReference>
<evidence type="ECO:0000313" key="9">
    <source>
        <dbReference type="Proteomes" id="UP000239899"/>
    </source>
</evidence>
<keyword evidence="4" id="KW-0560">Oxidoreductase</keyword>
<dbReference type="Gene3D" id="1.10.357.40">
    <property type="entry name" value="YbiA-like"/>
    <property type="match status" value="1"/>
</dbReference>
<dbReference type="InterPro" id="IPR016193">
    <property type="entry name" value="Cytidine_deaminase-like"/>
</dbReference>
<dbReference type="Proteomes" id="UP000239899">
    <property type="component" value="Unassembled WGS sequence"/>
</dbReference>
<dbReference type="SMART" id="SM00848">
    <property type="entry name" value="Inhibitor_I29"/>
    <property type="match status" value="1"/>
</dbReference>
<dbReference type="Gene3D" id="3.40.430.10">
    <property type="entry name" value="Dihydrofolate Reductase, subunit A"/>
    <property type="match status" value="1"/>
</dbReference>
<dbReference type="Pfam" id="PF08719">
    <property type="entry name" value="NADAR"/>
    <property type="match status" value="1"/>
</dbReference>
<evidence type="ECO:0000256" key="2">
    <source>
        <dbReference type="ARBA" id="ARBA00013173"/>
    </source>
</evidence>
<evidence type="ECO:0000313" key="8">
    <source>
        <dbReference type="EMBL" id="PRW57243.1"/>
    </source>
</evidence>
<accession>A0A2P6TT69</accession>
<feature type="compositionally biased region" description="Low complexity" evidence="5">
    <location>
        <begin position="480"/>
        <end position="506"/>
    </location>
</feature>
<evidence type="ECO:0000256" key="5">
    <source>
        <dbReference type="SAM" id="MobiDB-lite"/>
    </source>
</evidence>
<feature type="domain" description="Cathepsin propeptide inhibitor" evidence="7">
    <location>
        <begin position="1245"/>
        <end position="1302"/>
    </location>
</feature>
<dbReference type="Pfam" id="PF00112">
    <property type="entry name" value="Peptidase_C1"/>
    <property type="match status" value="1"/>
</dbReference>
<dbReference type="InterPro" id="IPR039417">
    <property type="entry name" value="Peptidase_C1A_papain-like"/>
</dbReference>
<dbReference type="CDD" id="cd15457">
    <property type="entry name" value="NADAR"/>
    <property type="match status" value="1"/>
</dbReference>
<dbReference type="PRINTS" id="PR00705">
    <property type="entry name" value="PAPAIN"/>
</dbReference>